<gene>
    <name evidence="8" type="ORF">YH63_004995</name>
</gene>
<evidence type="ECO:0000313" key="9">
    <source>
        <dbReference type="Proteomes" id="UP000034832"/>
    </source>
</evidence>
<keyword evidence="4" id="KW-0238">DNA-binding</keyword>
<dbReference type="InterPro" id="IPR005119">
    <property type="entry name" value="LysR_subst-bd"/>
</dbReference>
<dbReference type="AlphaFoldDB" id="A0A4U6BKS6"/>
<dbReference type="SUPFAM" id="SSF53850">
    <property type="entry name" value="Periplasmic binding protein-like II"/>
    <property type="match status" value="1"/>
</dbReference>
<name>A0A4U6BKS6_9BRAD</name>
<protein>
    <submittedName>
        <fullName evidence="8">LysR family transcriptional regulator</fullName>
    </submittedName>
</protein>
<evidence type="ECO:0000256" key="3">
    <source>
        <dbReference type="ARBA" id="ARBA00023015"/>
    </source>
</evidence>
<dbReference type="GO" id="GO:0003700">
    <property type="term" value="F:DNA-binding transcription factor activity"/>
    <property type="evidence" value="ECO:0007669"/>
    <property type="project" value="InterPro"/>
</dbReference>
<dbReference type="Proteomes" id="UP000034832">
    <property type="component" value="Unassembled WGS sequence"/>
</dbReference>
<comment type="similarity">
    <text evidence="2">Belongs to the LysR transcriptional regulatory family.</text>
</comment>
<evidence type="ECO:0000256" key="2">
    <source>
        <dbReference type="ARBA" id="ARBA00009437"/>
    </source>
</evidence>
<dbReference type="GO" id="GO:0006351">
    <property type="term" value="P:DNA-templated transcription"/>
    <property type="evidence" value="ECO:0007669"/>
    <property type="project" value="TreeGrafter"/>
</dbReference>
<evidence type="ECO:0000256" key="4">
    <source>
        <dbReference type="ARBA" id="ARBA00023125"/>
    </source>
</evidence>
<evidence type="ECO:0000313" key="8">
    <source>
        <dbReference type="EMBL" id="TKT70819.1"/>
    </source>
</evidence>
<evidence type="ECO:0000256" key="6">
    <source>
        <dbReference type="SAM" id="MobiDB-lite"/>
    </source>
</evidence>
<dbReference type="InterPro" id="IPR058163">
    <property type="entry name" value="LysR-type_TF_proteobact-type"/>
</dbReference>
<feature type="compositionally biased region" description="Basic residues" evidence="6">
    <location>
        <begin position="1"/>
        <end position="12"/>
    </location>
</feature>
<dbReference type="PROSITE" id="PS50931">
    <property type="entry name" value="HTH_LYSR"/>
    <property type="match status" value="1"/>
</dbReference>
<dbReference type="Pfam" id="PF03466">
    <property type="entry name" value="LysR_substrate"/>
    <property type="match status" value="1"/>
</dbReference>
<dbReference type="PANTHER" id="PTHR30537:SF3">
    <property type="entry name" value="TRANSCRIPTIONAL REGULATORY PROTEIN"/>
    <property type="match status" value="1"/>
</dbReference>
<organism evidence="8 9">
    <name type="scientific">Afipia massiliensis</name>
    <dbReference type="NCBI Taxonomy" id="211460"/>
    <lineage>
        <taxon>Bacteria</taxon>
        <taxon>Pseudomonadati</taxon>
        <taxon>Pseudomonadota</taxon>
        <taxon>Alphaproteobacteria</taxon>
        <taxon>Hyphomicrobiales</taxon>
        <taxon>Nitrobacteraceae</taxon>
        <taxon>Afipia</taxon>
    </lineage>
</organism>
<dbReference type="InterPro" id="IPR036390">
    <property type="entry name" value="WH_DNA-bd_sf"/>
</dbReference>
<dbReference type="Pfam" id="PF00126">
    <property type="entry name" value="HTH_1"/>
    <property type="match status" value="1"/>
</dbReference>
<accession>A0A4U6BKS6</accession>
<comment type="function">
    <text evidence="1">NodD regulates the expression of the nodABCFE genes which encode other nodulation proteins. NodD is also a negative regulator of its own expression. Binds flavonoids as inducers.</text>
</comment>
<evidence type="ECO:0000256" key="1">
    <source>
        <dbReference type="ARBA" id="ARBA00003502"/>
    </source>
</evidence>
<dbReference type="InterPro" id="IPR036388">
    <property type="entry name" value="WH-like_DNA-bd_sf"/>
</dbReference>
<sequence>MRDRRGRIRRTLMRSSNHSLESRPVTRPDMRVLAPAAGRVPEMDDENWADVMKSGTKSTGGSNRKPARVQPKIALFPWDDVQYFLELVRKNTLLKAARRLGVSHTTVLRRIANLERQVDHKLFERTQKGFILTETGWRLLAHAEAMARAADGIASVGHAGNDLSGSVRIAVVEGFAAQVLTPALPSFREEHPDVAIEIVTAMQIANLTKREADISIGLMRPTGPRLVARRIARCDVHLYASQKYIDRHGELLRIDDIDRHVFVDYVEDMIEIPTLKWLRDTTGQRKVVFRSTSPLSQLRAVVAGVGIGMFPDYIVRGEASVKPILPKVVKAEREIWLAIHEDLRNVPRMAAVFNFIKGICQTDPSFRR</sequence>
<proteinExistence type="inferred from homology"/>
<dbReference type="GO" id="GO:0043565">
    <property type="term" value="F:sequence-specific DNA binding"/>
    <property type="evidence" value="ECO:0007669"/>
    <property type="project" value="TreeGrafter"/>
</dbReference>
<dbReference type="SUPFAM" id="SSF46785">
    <property type="entry name" value="Winged helix' DNA-binding domain"/>
    <property type="match status" value="1"/>
</dbReference>
<keyword evidence="3" id="KW-0805">Transcription regulation</keyword>
<comment type="caution">
    <text evidence="8">The sequence shown here is derived from an EMBL/GenBank/DDBJ whole genome shotgun (WGS) entry which is preliminary data.</text>
</comment>
<evidence type="ECO:0000259" key="7">
    <source>
        <dbReference type="PROSITE" id="PS50931"/>
    </source>
</evidence>
<dbReference type="STRING" id="211460.YH63_13910"/>
<dbReference type="InterPro" id="IPR000847">
    <property type="entry name" value="LysR_HTH_N"/>
</dbReference>
<feature type="domain" description="HTH lysR-type" evidence="7">
    <location>
        <begin position="76"/>
        <end position="133"/>
    </location>
</feature>
<keyword evidence="5" id="KW-0804">Transcription</keyword>
<dbReference type="EMBL" id="LBIA02000001">
    <property type="protein sequence ID" value="TKT70819.1"/>
    <property type="molecule type" value="Genomic_DNA"/>
</dbReference>
<keyword evidence="9" id="KW-1185">Reference proteome</keyword>
<dbReference type="Gene3D" id="1.10.10.10">
    <property type="entry name" value="Winged helix-like DNA-binding domain superfamily/Winged helix DNA-binding domain"/>
    <property type="match status" value="1"/>
</dbReference>
<feature type="region of interest" description="Disordered" evidence="6">
    <location>
        <begin position="1"/>
        <end position="25"/>
    </location>
</feature>
<evidence type="ECO:0000256" key="5">
    <source>
        <dbReference type="ARBA" id="ARBA00023163"/>
    </source>
</evidence>
<dbReference type="OrthoDB" id="7624726at2"/>
<dbReference type="PANTHER" id="PTHR30537">
    <property type="entry name" value="HTH-TYPE TRANSCRIPTIONAL REGULATOR"/>
    <property type="match status" value="1"/>
</dbReference>
<dbReference type="Gene3D" id="3.40.190.290">
    <property type="match status" value="1"/>
</dbReference>
<reference evidence="8" key="1">
    <citation type="submission" date="2019-04" db="EMBL/GenBank/DDBJ databases">
        <title>Whole genome sequencing of cave bacteria.</title>
        <authorList>
            <person name="Gan H.M."/>
            <person name="Barton H."/>
            <person name="Savka M.A."/>
        </authorList>
    </citation>
    <scope>NUCLEOTIDE SEQUENCE [LARGE SCALE GENOMIC DNA]</scope>
    <source>
        <strain evidence="8">LC387</strain>
    </source>
</reference>